<dbReference type="GO" id="GO:0005886">
    <property type="term" value="C:plasma membrane"/>
    <property type="evidence" value="ECO:0007669"/>
    <property type="project" value="TreeGrafter"/>
</dbReference>
<feature type="domain" description="Band 3 cytoplasmic" evidence="2">
    <location>
        <begin position="45"/>
        <end position="343"/>
    </location>
</feature>
<feature type="compositionally biased region" description="Polar residues" evidence="1">
    <location>
        <begin position="166"/>
        <end position="186"/>
    </location>
</feature>
<dbReference type="FunFam" id="3.40.930.10:FF:000002">
    <property type="entry name" value="Anion exchange protein"/>
    <property type="match status" value="1"/>
</dbReference>
<dbReference type="GO" id="GO:0008510">
    <property type="term" value="F:sodium:bicarbonate symporter activity"/>
    <property type="evidence" value="ECO:0007669"/>
    <property type="project" value="TreeGrafter"/>
</dbReference>
<comment type="caution">
    <text evidence="3">The sequence shown here is derived from an EMBL/GenBank/DDBJ whole genome shotgun (WGS) entry which is preliminary data.</text>
</comment>
<evidence type="ECO:0000259" key="2">
    <source>
        <dbReference type="Pfam" id="PF07565"/>
    </source>
</evidence>
<evidence type="ECO:0000313" key="3">
    <source>
        <dbReference type="EMBL" id="KAK5900333.1"/>
    </source>
</evidence>
<dbReference type="PRINTS" id="PR01232">
    <property type="entry name" value="NAHCO3TRSPRT"/>
</dbReference>
<dbReference type="InterPro" id="IPR013769">
    <property type="entry name" value="Band3_cytoplasmic_dom"/>
</dbReference>
<evidence type="ECO:0000256" key="1">
    <source>
        <dbReference type="SAM" id="MobiDB-lite"/>
    </source>
</evidence>
<sequence>MQEPGVSLRSPRASGWTLPGSRTVSPAAERLRHILGEDDSTPTPTLFTEMDTLQIEGGELEWKESARWVKFEEKVEEGGERWSKPHVSTLTLHSLFELRTCLQTGSILLDLEGYSLPQIVDEIVERQISDGLIAPDLREKISFVLLRKHRHQTRKPIHRSLADIGKSSTAASNRSPHLNPSQSSASGIHRSTEELNIRQTGSLSKLHPSQCRSMNDISDTPSTDQLKNKFMKKIPRNAEASNVLVGEVDFLDKPFVSFVRLAQATTLGGLTEVPVPTRFLFILLGPHGKTKAYNEIGRAIATLMTDDLFSDVAYKARDREDLIAGVDEFLDEVIVLPPGEWDPKIRIEPPKKVPSAEMRRVTSEKLRKVFVIFNKVIKKVV</sequence>
<feature type="compositionally biased region" description="Polar residues" evidence="1">
    <location>
        <begin position="210"/>
        <end position="224"/>
    </location>
</feature>
<gene>
    <name evidence="3" type="ORF">CgunFtcFv8_025297</name>
</gene>
<dbReference type="InterPro" id="IPR003024">
    <property type="entry name" value="Na/HCO3_transpt"/>
</dbReference>
<reference evidence="3 4" key="1">
    <citation type="journal article" date="2023" name="Mol. Biol. Evol.">
        <title>Genomics of Secondarily Temperate Adaptation in the Only Non-Antarctic Icefish.</title>
        <authorList>
            <person name="Rivera-Colon A.G."/>
            <person name="Rayamajhi N."/>
            <person name="Minhas B.F."/>
            <person name="Madrigal G."/>
            <person name="Bilyk K.T."/>
            <person name="Yoon V."/>
            <person name="Hune M."/>
            <person name="Gregory S."/>
            <person name="Cheng C.H.C."/>
            <person name="Catchen J.M."/>
        </authorList>
    </citation>
    <scope>NUCLEOTIDE SEQUENCE [LARGE SCALE GENOMIC DNA]</scope>
    <source>
        <tissue evidence="3">White muscle</tissue>
    </source>
</reference>
<feature type="region of interest" description="Disordered" evidence="1">
    <location>
        <begin position="1"/>
        <end position="23"/>
    </location>
</feature>
<dbReference type="EMBL" id="JAURVH010001532">
    <property type="protein sequence ID" value="KAK5900333.1"/>
    <property type="molecule type" value="Genomic_DNA"/>
</dbReference>
<accession>A0AAN8CE19</accession>
<dbReference type="SUPFAM" id="SSF55804">
    <property type="entry name" value="Phoshotransferase/anion transport protein"/>
    <property type="match status" value="1"/>
</dbReference>
<dbReference type="AlphaFoldDB" id="A0AAN8CE19"/>
<proteinExistence type="predicted"/>
<keyword evidence="4" id="KW-1185">Reference proteome</keyword>
<dbReference type="GO" id="GO:0008509">
    <property type="term" value="F:monoatomic anion transmembrane transporter activity"/>
    <property type="evidence" value="ECO:0007669"/>
    <property type="project" value="InterPro"/>
</dbReference>
<dbReference type="PANTHER" id="PTHR11453">
    <property type="entry name" value="ANION EXCHANGE PROTEIN"/>
    <property type="match status" value="1"/>
</dbReference>
<feature type="region of interest" description="Disordered" evidence="1">
    <location>
        <begin position="156"/>
        <end position="224"/>
    </location>
</feature>
<dbReference type="PANTHER" id="PTHR11453:SF20">
    <property type="entry name" value="ELECTROGENIC SODIUM BICARBONATE COTRANSPORTER 4"/>
    <property type="match status" value="1"/>
</dbReference>
<name>A0AAN8CE19_CHAGU</name>
<protein>
    <recommendedName>
        <fullName evidence="2">Band 3 cytoplasmic domain-containing protein</fullName>
    </recommendedName>
</protein>
<dbReference type="GO" id="GO:0051453">
    <property type="term" value="P:regulation of intracellular pH"/>
    <property type="evidence" value="ECO:0007669"/>
    <property type="project" value="TreeGrafter"/>
</dbReference>
<organism evidence="3 4">
    <name type="scientific">Champsocephalus gunnari</name>
    <name type="common">Mackerel icefish</name>
    <dbReference type="NCBI Taxonomy" id="52237"/>
    <lineage>
        <taxon>Eukaryota</taxon>
        <taxon>Metazoa</taxon>
        <taxon>Chordata</taxon>
        <taxon>Craniata</taxon>
        <taxon>Vertebrata</taxon>
        <taxon>Euteleostomi</taxon>
        <taxon>Actinopterygii</taxon>
        <taxon>Neopterygii</taxon>
        <taxon>Teleostei</taxon>
        <taxon>Neoteleostei</taxon>
        <taxon>Acanthomorphata</taxon>
        <taxon>Eupercaria</taxon>
        <taxon>Perciformes</taxon>
        <taxon>Notothenioidei</taxon>
        <taxon>Channichthyidae</taxon>
        <taxon>Champsocephalus</taxon>
    </lineage>
</organism>
<dbReference type="InterPro" id="IPR003020">
    <property type="entry name" value="HCO3_transpt_euk"/>
</dbReference>
<dbReference type="Gene3D" id="3.40.930.10">
    <property type="entry name" value="Mannitol-specific EII, Chain A"/>
    <property type="match status" value="1"/>
</dbReference>
<evidence type="ECO:0000313" key="4">
    <source>
        <dbReference type="Proteomes" id="UP001331515"/>
    </source>
</evidence>
<dbReference type="Proteomes" id="UP001331515">
    <property type="component" value="Unassembled WGS sequence"/>
</dbReference>
<dbReference type="GO" id="GO:0005452">
    <property type="term" value="F:solute:inorganic anion antiporter activity"/>
    <property type="evidence" value="ECO:0007669"/>
    <property type="project" value="InterPro"/>
</dbReference>
<dbReference type="InterPro" id="IPR016152">
    <property type="entry name" value="PTrfase/Anion_transptr"/>
</dbReference>
<dbReference type="Pfam" id="PF07565">
    <property type="entry name" value="Band_3_cyto"/>
    <property type="match status" value="1"/>
</dbReference>